<dbReference type="Proteomes" id="UP000004995">
    <property type="component" value="Unassembled WGS sequence"/>
</dbReference>
<accession>K3ZYT6</accession>
<dbReference type="Gramene" id="KQL25815">
    <property type="protein sequence ID" value="KQL25815"/>
    <property type="gene ID" value="SETIT_031768mg"/>
</dbReference>
<reference evidence="2" key="1">
    <citation type="journal article" date="2012" name="Nat. Biotechnol.">
        <title>Reference genome sequence of the model plant Setaria.</title>
        <authorList>
            <person name="Bennetzen J.L."/>
            <person name="Schmutz J."/>
            <person name="Wang H."/>
            <person name="Percifield R."/>
            <person name="Hawkins J."/>
            <person name="Pontaroli A.C."/>
            <person name="Estep M."/>
            <person name="Feng L."/>
            <person name="Vaughn J.N."/>
            <person name="Grimwood J."/>
            <person name="Jenkins J."/>
            <person name="Barry K."/>
            <person name="Lindquist E."/>
            <person name="Hellsten U."/>
            <person name="Deshpande S."/>
            <person name="Wang X."/>
            <person name="Wu X."/>
            <person name="Mitros T."/>
            <person name="Triplett J."/>
            <person name="Yang X."/>
            <person name="Ye C.Y."/>
            <person name="Mauro-Herrera M."/>
            <person name="Wang L."/>
            <person name="Li P."/>
            <person name="Sharma M."/>
            <person name="Sharma R."/>
            <person name="Ronald P.C."/>
            <person name="Panaud O."/>
            <person name="Kellogg E.A."/>
            <person name="Brutnell T.P."/>
            <person name="Doust A.N."/>
            <person name="Tuskan G.A."/>
            <person name="Rokhsar D."/>
            <person name="Devos K.M."/>
        </authorList>
    </citation>
    <scope>NUCLEOTIDE SEQUENCE [LARGE SCALE GENOMIC DNA]</scope>
    <source>
        <strain evidence="2">cv. Yugu1</strain>
    </source>
</reference>
<keyword evidence="2" id="KW-1185">Reference proteome</keyword>
<evidence type="ECO:0000313" key="2">
    <source>
        <dbReference type="Proteomes" id="UP000004995"/>
    </source>
</evidence>
<dbReference type="EMBL" id="AGNK02001253">
    <property type="status" value="NOT_ANNOTATED_CDS"/>
    <property type="molecule type" value="Genomic_DNA"/>
</dbReference>
<dbReference type="AlphaFoldDB" id="K3ZYT6"/>
<reference evidence="1" key="2">
    <citation type="submission" date="2018-08" db="UniProtKB">
        <authorList>
            <consortium name="EnsemblPlants"/>
        </authorList>
    </citation>
    <scope>IDENTIFICATION</scope>
    <source>
        <strain evidence="1">Yugu1</strain>
    </source>
</reference>
<name>K3ZYT6_SETIT</name>
<protein>
    <submittedName>
        <fullName evidence="1">Uncharacterized protein</fullName>
    </submittedName>
</protein>
<proteinExistence type="predicted"/>
<organism evidence="1 2">
    <name type="scientific">Setaria italica</name>
    <name type="common">Foxtail millet</name>
    <name type="synonym">Panicum italicum</name>
    <dbReference type="NCBI Taxonomy" id="4555"/>
    <lineage>
        <taxon>Eukaryota</taxon>
        <taxon>Viridiplantae</taxon>
        <taxon>Streptophyta</taxon>
        <taxon>Embryophyta</taxon>
        <taxon>Tracheophyta</taxon>
        <taxon>Spermatophyta</taxon>
        <taxon>Magnoliopsida</taxon>
        <taxon>Liliopsida</taxon>
        <taxon>Poales</taxon>
        <taxon>Poaceae</taxon>
        <taxon>PACMAD clade</taxon>
        <taxon>Panicoideae</taxon>
        <taxon>Panicodae</taxon>
        <taxon>Paniceae</taxon>
        <taxon>Cenchrinae</taxon>
        <taxon>Setaria</taxon>
    </lineage>
</organism>
<dbReference type="HOGENOM" id="CLU_2817286_0_0_1"/>
<dbReference type="InParanoid" id="K3ZYT6"/>
<sequence>MEGRVVPITASSSSRTPALAAAARVDAGAWQNDLRVLLGVMGAALCSGARLRQRANTHFLPLLACVF</sequence>
<dbReference type="EnsemblPlants" id="KQL25815">
    <property type="protein sequence ID" value="KQL25815"/>
    <property type="gene ID" value="SETIT_031768mg"/>
</dbReference>
<evidence type="ECO:0000313" key="1">
    <source>
        <dbReference type="EnsemblPlants" id="KQL25815"/>
    </source>
</evidence>